<name>A0ABD3B659_9GENT</name>
<dbReference type="InterPro" id="IPR036378">
    <property type="entry name" value="FAS1_dom_sf"/>
</dbReference>
<feature type="signal peptide" evidence="3">
    <location>
        <begin position="1"/>
        <end position="20"/>
    </location>
</feature>
<evidence type="ECO:0000256" key="2">
    <source>
        <dbReference type="SAM" id="MobiDB-lite"/>
    </source>
</evidence>
<proteinExistence type="inferred from homology"/>
<gene>
    <name evidence="5" type="ORF">ACH5RR_001953</name>
</gene>
<comment type="caution">
    <text evidence="5">The sequence shown here is derived from an EMBL/GenBank/DDBJ whole genome shotgun (WGS) entry which is preliminary data.</text>
</comment>
<dbReference type="AlphaFoldDB" id="A0ABD3B659"/>
<accession>A0ABD3B659</accession>
<feature type="region of interest" description="Disordered" evidence="2">
    <location>
        <begin position="170"/>
        <end position="310"/>
    </location>
</feature>
<feature type="chain" id="PRO_5044757323" description="FAS1 domain-containing protein" evidence="3">
    <location>
        <begin position="21"/>
        <end position="388"/>
    </location>
</feature>
<dbReference type="PANTHER" id="PTHR33985:SF15">
    <property type="entry name" value="FASCICLIN-LIKE ARABINOGALACTAN PROTEIN 19"/>
    <property type="match status" value="1"/>
</dbReference>
<keyword evidence="3" id="KW-0732">Signal</keyword>
<keyword evidence="6" id="KW-1185">Reference proteome</keyword>
<feature type="compositionally biased region" description="Polar residues" evidence="2">
    <location>
        <begin position="218"/>
        <end position="253"/>
    </location>
</feature>
<dbReference type="PANTHER" id="PTHR33985">
    <property type="entry name" value="OS02G0491300 PROTEIN-RELATED"/>
    <property type="match status" value="1"/>
</dbReference>
<feature type="compositionally biased region" description="Polar residues" evidence="2">
    <location>
        <begin position="170"/>
        <end position="188"/>
    </location>
</feature>
<sequence length="388" mass="42482">MAYSLRLLAVTLLLFSLTNSAVTAVEEDEVDSMLQIMRATGYNLFGNAIATSDLIYEVLTGKSFTFFVPTDSSLFTLDMTNTASDYISTLRCHAIPFRVTFPELRRFNSGTSLPTLFKDHRATVRVERRSSRTSSDDVITVDGERVVLPGLFSSRNIAVHGLRGILNCTSDQESQTASPPANRGSHSSVKNHRHVYPPPSNLSPQTDSQGFRDVDSPKATSPSPAVTENQAETSPSNFFNQIEPPTSGDSSVTFPEPEPPVSRGFSPANSPESVHFPPQFSPAYDLWLEAPTSPPEFSENDDPMAFPPATIYPGEYQGAHMVATESELSSLNDNELSLINKDHLKNAVSDYTPVLSTEDRAGIIKAEPEKSQPLDEATFDCPVRDGWI</sequence>
<evidence type="ECO:0000259" key="4">
    <source>
        <dbReference type="PROSITE" id="PS50213"/>
    </source>
</evidence>
<dbReference type="InterPro" id="IPR052806">
    <property type="entry name" value="Fasciclin-like_AGP"/>
</dbReference>
<evidence type="ECO:0000256" key="3">
    <source>
        <dbReference type="SAM" id="SignalP"/>
    </source>
</evidence>
<evidence type="ECO:0000313" key="5">
    <source>
        <dbReference type="EMBL" id="KAL3538587.1"/>
    </source>
</evidence>
<evidence type="ECO:0000313" key="6">
    <source>
        <dbReference type="Proteomes" id="UP001630127"/>
    </source>
</evidence>
<dbReference type="Gene3D" id="2.30.180.10">
    <property type="entry name" value="FAS1 domain"/>
    <property type="match status" value="1"/>
</dbReference>
<dbReference type="InterPro" id="IPR000782">
    <property type="entry name" value="FAS1_domain"/>
</dbReference>
<reference evidence="5 6" key="1">
    <citation type="submission" date="2024-11" db="EMBL/GenBank/DDBJ databases">
        <title>A near-complete genome assembly of Cinchona calisaya.</title>
        <authorList>
            <person name="Lian D.C."/>
            <person name="Zhao X.W."/>
            <person name="Wei L."/>
        </authorList>
    </citation>
    <scope>NUCLEOTIDE SEQUENCE [LARGE SCALE GENOMIC DNA]</scope>
    <source>
        <tissue evidence="5">Nenye</tissue>
    </source>
</reference>
<evidence type="ECO:0000256" key="1">
    <source>
        <dbReference type="ARBA" id="ARBA00007843"/>
    </source>
</evidence>
<comment type="similarity">
    <text evidence="1">Belongs to the fasciclin-like AGP family.</text>
</comment>
<dbReference type="PROSITE" id="PS50213">
    <property type="entry name" value="FAS1"/>
    <property type="match status" value="1"/>
</dbReference>
<feature type="domain" description="FAS1" evidence="4">
    <location>
        <begin position="29"/>
        <end position="166"/>
    </location>
</feature>
<organism evidence="5 6">
    <name type="scientific">Cinchona calisaya</name>
    <dbReference type="NCBI Taxonomy" id="153742"/>
    <lineage>
        <taxon>Eukaryota</taxon>
        <taxon>Viridiplantae</taxon>
        <taxon>Streptophyta</taxon>
        <taxon>Embryophyta</taxon>
        <taxon>Tracheophyta</taxon>
        <taxon>Spermatophyta</taxon>
        <taxon>Magnoliopsida</taxon>
        <taxon>eudicotyledons</taxon>
        <taxon>Gunneridae</taxon>
        <taxon>Pentapetalae</taxon>
        <taxon>asterids</taxon>
        <taxon>lamiids</taxon>
        <taxon>Gentianales</taxon>
        <taxon>Rubiaceae</taxon>
        <taxon>Cinchonoideae</taxon>
        <taxon>Cinchoneae</taxon>
        <taxon>Cinchona</taxon>
    </lineage>
</organism>
<dbReference type="EMBL" id="JBJUIK010000001">
    <property type="protein sequence ID" value="KAL3538587.1"/>
    <property type="molecule type" value="Genomic_DNA"/>
</dbReference>
<dbReference type="Proteomes" id="UP001630127">
    <property type="component" value="Unassembled WGS sequence"/>
</dbReference>
<dbReference type="Pfam" id="PF02469">
    <property type="entry name" value="Fasciclin"/>
    <property type="match status" value="1"/>
</dbReference>
<protein>
    <recommendedName>
        <fullName evidence="4">FAS1 domain-containing protein</fullName>
    </recommendedName>
</protein>
<dbReference type="SUPFAM" id="SSF82153">
    <property type="entry name" value="FAS1 domain"/>
    <property type="match status" value="1"/>
</dbReference>